<dbReference type="EMBL" id="JABCRI010000017">
    <property type="protein sequence ID" value="KAF8391416.1"/>
    <property type="molecule type" value="Genomic_DNA"/>
</dbReference>
<dbReference type="OrthoDB" id="1939276at2759"/>
<dbReference type="SMART" id="SM00579">
    <property type="entry name" value="FBD"/>
    <property type="match status" value="1"/>
</dbReference>
<dbReference type="Proteomes" id="UP000655225">
    <property type="component" value="Unassembled WGS sequence"/>
</dbReference>
<reference evidence="2 3" key="1">
    <citation type="submission" date="2020-04" db="EMBL/GenBank/DDBJ databases">
        <title>Plant Genome Project.</title>
        <authorList>
            <person name="Zhang R.-G."/>
        </authorList>
    </citation>
    <scope>NUCLEOTIDE SEQUENCE [LARGE SCALE GENOMIC DNA]</scope>
    <source>
        <strain evidence="2">YNK0</strain>
        <tissue evidence="2">Leaf</tissue>
    </source>
</reference>
<dbReference type="Pfam" id="PF08387">
    <property type="entry name" value="FBD"/>
    <property type="match status" value="1"/>
</dbReference>
<feature type="domain" description="FBD" evidence="1">
    <location>
        <begin position="230"/>
        <end position="310"/>
    </location>
</feature>
<keyword evidence="3" id="KW-1185">Reference proteome</keyword>
<evidence type="ECO:0000313" key="3">
    <source>
        <dbReference type="Proteomes" id="UP000655225"/>
    </source>
</evidence>
<protein>
    <recommendedName>
        <fullName evidence="1">FBD domain-containing protein</fullName>
    </recommendedName>
</protein>
<dbReference type="InterPro" id="IPR006566">
    <property type="entry name" value="FBD"/>
</dbReference>
<comment type="caution">
    <text evidence="2">The sequence shown here is derived from an EMBL/GenBank/DDBJ whole genome shotgun (WGS) entry which is preliminary data.</text>
</comment>
<evidence type="ECO:0000313" key="2">
    <source>
        <dbReference type="EMBL" id="KAF8391416.1"/>
    </source>
</evidence>
<dbReference type="AlphaFoldDB" id="A0A834YTQ2"/>
<sequence length="310" mass="36253">MKVAVKTAVLSKRWKFLWSSVPDLDFYYSNEYENEFVNLVDRTLILYQGSKIREFRVDFDYKDWFASHVDSWIRFVVIPGYEGYHNILREALEKLHYVMDLTIGCWCIQHLGVVYSSNKCIKALKTHTIEEFCRLTWRASRHSKLGEVLVLSTWELKILPSPSSKCKCLTLDPCLNNWDLAGIANLLRSSPDLETLVVDMAFPRSPLFDSLVLNGFGGENYWKSTKPFFQCLLQNLKTVRIVGFISRRGEMDLVQFLLKHAMVLEKMMIYSKRLAHLKWRKCFKPEELLEFTQMILSFPRASPHAVILFS</sequence>
<name>A0A834YTQ2_TETSI</name>
<dbReference type="PANTHER" id="PTHR34145">
    <property type="entry name" value="OS02G0105600 PROTEIN"/>
    <property type="match status" value="1"/>
</dbReference>
<dbReference type="OMA" id="HDIFCAL"/>
<dbReference type="InterPro" id="IPR053772">
    <property type="entry name" value="At1g61320/At1g61330-like"/>
</dbReference>
<gene>
    <name evidence="2" type="ORF">HHK36_023721</name>
</gene>
<organism evidence="2 3">
    <name type="scientific">Tetracentron sinense</name>
    <name type="common">Spur-leaf</name>
    <dbReference type="NCBI Taxonomy" id="13715"/>
    <lineage>
        <taxon>Eukaryota</taxon>
        <taxon>Viridiplantae</taxon>
        <taxon>Streptophyta</taxon>
        <taxon>Embryophyta</taxon>
        <taxon>Tracheophyta</taxon>
        <taxon>Spermatophyta</taxon>
        <taxon>Magnoliopsida</taxon>
        <taxon>Trochodendrales</taxon>
        <taxon>Trochodendraceae</taxon>
        <taxon>Tetracentron</taxon>
    </lineage>
</organism>
<accession>A0A834YTQ2</accession>
<proteinExistence type="predicted"/>
<evidence type="ECO:0000259" key="1">
    <source>
        <dbReference type="SMART" id="SM00579"/>
    </source>
</evidence>
<dbReference type="PANTHER" id="PTHR34145:SF28">
    <property type="entry name" value="F-BOX DOMAIN-CONTAINING PROTEIN"/>
    <property type="match status" value="1"/>
</dbReference>